<evidence type="ECO:0000313" key="2">
    <source>
        <dbReference type="Proteomes" id="UP001056384"/>
    </source>
</evidence>
<dbReference type="EMBL" id="CP099428">
    <property type="protein sequence ID" value="USW58256.1"/>
    <property type="molecule type" value="Genomic_DNA"/>
</dbReference>
<dbReference type="Proteomes" id="UP001056384">
    <property type="component" value="Chromosome 11"/>
</dbReference>
<reference evidence="1" key="1">
    <citation type="submission" date="2022-06" db="EMBL/GenBank/DDBJ databases">
        <title>Complete genome sequences of two strains of the flax pathogen Septoria linicola.</title>
        <authorList>
            <person name="Lapalu N."/>
            <person name="Simon A."/>
            <person name="Demenou B."/>
            <person name="Paumier D."/>
            <person name="Guillot M.-P."/>
            <person name="Gout L."/>
            <person name="Valade R."/>
        </authorList>
    </citation>
    <scope>NUCLEOTIDE SEQUENCE</scope>
    <source>
        <strain evidence="1">SE15195</strain>
    </source>
</reference>
<gene>
    <name evidence="1" type="ORF">Slin15195_G115750</name>
</gene>
<evidence type="ECO:0000313" key="1">
    <source>
        <dbReference type="EMBL" id="USW58256.1"/>
    </source>
</evidence>
<proteinExistence type="predicted"/>
<name>A0A9Q9B8D8_9PEZI</name>
<dbReference type="AlphaFoldDB" id="A0A9Q9B8D8"/>
<organism evidence="1 2">
    <name type="scientific">Septoria linicola</name>
    <dbReference type="NCBI Taxonomy" id="215465"/>
    <lineage>
        <taxon>Eukaryota</taxon>
        <taxon>Fungi</taxon>
        <taxon>Dikarya</taxon>
        <taxon>Ascomycota</taxon>
        <taxon>Pezizomycotina</taxon>
        <taxon>Dothideomycetes</taxon>
        <taxon>Dothideomycetidae</taxon>
        <taxon>Mycosphaerellales</taxon>
        <taxon>Mycosphaerellaceae</taxon>
        <taxon>Septoria</taxon>
    </lineage>
</organism>
<keyword evidence="2" id="KW-1185">Reference proteome</keyword>
<sequence>MSRSPRRRLHVNEPIVRRITQTTGNSLKCDGTFGVKFGRQGCLIDCMYHLTQASEWVSNDILWKNVIVGEPDEEYASERRAVRLHGLNGQRQISDPELVEVASLHCE</sequence>
<accession>A0A9Q9B8D8</accession>
<protein>
    <submittedName>
        <fullName evidence="1">Uncharacterized protein</fullName>
    </submittedName>
</protein>